<comment type="caution">
    <text evidence="1">The sequence shown here is derived from an EMBL/GenBank/DDBJ whole genome shotgun (WGS) entry which is preliminary data.</text>
</comment>
<accession>A0ABS7PPW3</accession>
<evidence type="ECO:0000313" key="1">
    <source>
        <dbReference type="EMBL" id="MBY8822074.1"/>
    </source>
</evidence>
<dbReference type="Gene3D" id="3.40.50.300">
    <property type="entry name" value="P-loop containing nucleotide triphosphate hydrolases"/>
    <property type="match status" value="1"/>
</dbReference>
<sequence>MVLGICGAQGSGKSTMSLALAAALDQAAGLRVANLSIDDFYVSRRIRAMLAADVHPLFAARGVPGTHDVGLAMDVIASLRAAAPGSSVKLPRFDKARDDVVAASDWPVFSGPADVILLEGWCVGARPQDEAALADPVNALERGEDAEQLWRSAVNARLADDYQALFAELDLLLMIAAPSFDAVFAWRREQERKLAERIAATGADGGAIMDDAAVARFIMHYERLTRHILSEMPGRADGVMSLDNDRAVRSLVLG</sequence>
<keyword evidence="1" id="KW-0418">Kinase</keyword>
<dbReference type="InterPro" id="IPR027417">
    <property type="entry name" value="P-loop_NTPase"/>
</dbReference>
<reference evidence="1 2" key="1">
    <citation type="submission" date="2021-08" db="EMBL/GenBank/DDBJ databases">
        <authorList>
            <person name="Tuo L."/>
        </authorList>
    </citation>
    <scope>NUCLEOTIDE SEQUENCE [LARGE SCALE GENOMIC DNA]</scope>
    <source>
        <strain evidence="1 2">JCM 31229</strain>
    </source>
</reference>
<proteinExistence type="predicted"/>
<dbReference type="EMBL" id="JAINVV010000004">
    <property type="protein sequence ID" value="MBY8822074.1"/>
    <property type="molecule type" value="Genomic_DNA"/>
</dbReference>
<name>A0ABS7PPW3_9SPHN</name>
<dbReference type="Proteomes" id="UP000706039">
    <property type="component" value="Unassembled WGS sequence"/>
</dbReference>
<dbReference type="GO" id="GO:0016301">
    <property type="term" value="F:kinase activity"/>
    <property type="evidence" value="ECO:0007669"/>
    <property type="project" value="UniProtKB-KW"/>
</dbReference>
<protein>
    <submittedName>
        <fullName evidence="1">Kinase</fullName>
    </submittedName>
</protein>
<keyword evidence="1" id="KW-0808">Transferase</keyword>
<dbReference type="SUPFAM" id="SSF52540">
    <property type="entry name" value="P-loop containing nucleoside triphosphate hydrolases"/>
    <property type="match status" value="1"/>
</dbReference>
<gene>
    <name evidence="1" type="ORF">K7G82_07210</name>
</gene>
<keyword evidence="2" id="KW-1185">Reference proteome</keyword>
<evidence type="ECO:0000313" key="2">
    <source>
        <dbReference type="Proteomes" id="UP000706039"/>
    </source>
</evidence>
<organism evidence="1 2">
    <name type="scientific">Sphingomonas colocasiae</name>
    <dbReference type="NCBI Taxonomy" id="1848973"/>
    <lineage>
        <taxon>Bacteria</taxon>
        <taxon>Pseudomonadati</taxon>
        <taxon>Pseudomonadota</taxon>
        <taxon>Alphaproteobacteria</taxon>
        <taxon>Sphingomonadales</taxon>
        <taxon>Sphingomonadaceae</taxon>
        <taxon>Sphingomonas</taxon>
    </lineage>
</organism>